<proteinExistence type="predicted"/>
<evidence type="ECO:0000313" key="2">
    <source>
        <dbReference type="EMBL" id="MBP2064965.1"/>
    </source>
</evidence>
<dbReference type="HOGENOM" id="CLU_1676871_0_0_11"/>
<reference evidence="1" key="1">
    <citation type="submission" date="2014-05" db="EMBL/GenBank/DDBJ databases">
        <authorList>
            <person name="Horn Fabian"/>
        </authorList>
    </citation>
    <scope>NUCLEOTIDE SEQUENCE</scope>
</reference>
<name>A0A060ZVC5_9ACTN</name>
<dbReference type="RefSeq" id="WP_044575785.1">
    <property type="nucleotide sequence ID" value="NZ_BAABDR010000007.1"/>
</dbReference>
<organism evidence="1">
    <name type="scientific">Streptomyces iranensis</name>
    <dbReference type="NCBI Taxonomy" id="576784"/>
    <lineage>
        <taxon>Bacteria</taxon>
        <taxon>Bacillati</taxon>
        <taxon>Actinomycetota</taxon>
        <taxon>Actinomycetes</taxon>
        <taxon>Kitasatosporales</taxon>
        <taxon>Streptomycetaceae</taxon>
        <taxon>Streptomyces</taxon>
        <taxon>Streptomyces violaceusniger group</taxon>
    </lineage>
</organism>
<keyword evidence="3" id="KW-1185">Reference proteome</keyword>
<accession>A0A060ZVC5</accession>
<reference evidence="2 3" key="2">
    <citation type="submission" date="2021-03" db="EMBL/GenBank/DDBJ databases">
        <title>Genomic Encyclopedia of Type Strains, Phase IV (KMG-IV): sequencing the most valuable type-strain genomes for metagenomic binning, comparative biology and taxonomic classification.</title>
        <authorList>
            <person name="Goeker M."/>
        </authorList>
    </citation>
    <scope>NUCLEOTIDE SEQUENCE [LARGE SCALE GENOMIC DNA]</scope>
    <source>
        <strain evidence="2 3">DSM 41954</strain>
    </source>
</reference>
<sequence>MKPSQRTPNFSRCNPACANISRTDTHIERARAQIAELDTDHDDPLTPHPLRRRLELCRISCEKIIHEHQAAPDPRPDRRDSHMTTDLAIPSAGTEREAADIVDDVTPTAAVIAETVGRVHTMAASAASGKPRDAAEIQALSDAMVRLLIGTPLHSDG</sequence>
<dbReference type="EMBL" id="JAGGLR010000017">
    <property type="protein sequence ID" value="MBP2064965.1"/>
    <property type="molecule type" value="Genomic_DNA"/>
</dbReference>
<gene>
    <name evidence="2" type="ORF">J2Z30_005991</name>
    <name evidence="1" type="ORF">SIRAN6674</name>
</gene>
<dbReference type="GeneID" id="32467440"/>
<evidence type="ECO:0000313" key="1">
    <source>
        <dbReference type="EMBL" id="CDR10090.1"/>
    </source>
</evidence>
<dbReference type="AlphaFoldDB" id="A0A060ZVC5"/>
<dbReference type="EMBL" id="LK022848">
    <property type="protein sequence ID" value="CDR10090.1"/>
    <property type="molecule type" value="Genomic_DNA"/>
</dbReference>
<dbReference type="Proteomes" id="UP000756710">
    <property type="component" value="Unassembled WGS sequence"/>
</dbReference>
<evidence type="ECO:0000313" key="3">
    <source>
        <dbReference type="Proteomes" id="UP000756710"/>
    </source>
</evidence>
<protein>
    <submittedName>
        <fullName evidence="1">Uncharacterized protein</fullName>
    </submittedName>
</protein>